<keyword evidence="4" id="KW-1185">Reference proteome</keyword>
<feature type="chain" id="PRO_5038841739" evidence="2">
    <location>
        <begin position="23"/>
        <end position="315"/>
    </location>
</feature>
<evidence type="ECO:0000313" key="4">
    <source>
        <dbReference type="Proteomes" id="UP000467006"/>
    </source>
</evidence>
<reference evidence="3 4" key="1">
    <citation type="journal article" date="2019" name="Emerg. Microbes Infect.">
        <title>Comprehensive subspecies identification of 175 nontuberculous mycobacteria species based on 7547 genomic profiles.</title>
        <authorList>
            <person name="Matsumoto Y."/>
            <person name="Kinjo T."/>
            <person name="Motooka D."/>
            <person name="Nabeya D."/>
            <person name="Jung N."/>
            <person name="Uechi K."/>
            <person name="Horii T."/>
            <person name="Iida T."/>
            <person name="Fujita J."/>
            <person name="Nakamura S."/>
        </authorList>
    </citation>
    <scope>NUCLEOTIDE SEQUENCE [LARGE SCALE GENOMIC DNA]</scope>
    <source>
        <strain evidence="3 4">JCM 6396</strain>
    </source>
</reference>
<accession>A0A7I7JWW6</accession>
<protein>
    <submittedName>
        <fullName evidence="3">Uncharacterized protein</fullName>
    </submittedName>
</protein>
<keyword evidence="2" id="KW-0732">Signal</keyword>
<evidence type="ECO:0000256" key="2">
    <source>
        <dbReference type="SAM" id="SignalP"/>
    </source>
</evidence>
<evidence type="ECO:0000313" key="3">
    <source>
        <dbReference type="EMBL" id="BBX15888.1"/>
    </source>
</evidence>
<dbReference type="KEGG" id="mdu:MDUV_07480"/>
<organism evidence="3 4">
    <name type="scientific">Mycolicibacterium duvalii</name>
    <dbReference type="NCBI Taxonomy" id="39688"/>
    <lineage>
        <taxon>Bacteria</taxon>
        <taxon>Bacillati</taxon>
        <taxon>Actinomycetota</taxon>
        <taxon>Actinomycetes</taxon>
        <taxon>Mycobacteriales</taxon>
        <taxon>Mycobacteriaceae</taxon>
        <taxon>Mycolicibacterium</taxon>
    </lineage>
</organism>
<feature type="signal peptide" evidence="2">
    <location>
        <begin position="1"/>
        <end position="22"/>
    </location>
</feature>
<name>A0A7I7JWW6_9MYCO</name>
<dbReference type="Proteomes" id="UP000467006">
    <property type="component" value="Chromosome"/>
</dbReference>
<gene>
    <name evidence="3" type="ORF">MDUV_07480</name>
</gene>
<dbReference type="AlphaFoldDB" id="A0A7I7JWW6"/>
<proteinExistence type="predicted"/>
<evidence type="ECO:0000256" key="1">
    <source>
        <dbReference type="SAM" id="MobiDB-lite"/>
    </source>
</evidence>
<sequence length="315" mass="33015">MFTQAVRRAAILAAIAVGASMAVVGSPIEAAAFDDAGECATLLLDAANQAGVSGSSTIVSDQGYESCSVRFDDGLKRTVLKAAMASLAGCPPWWANQEGVVATTFHGDDAWTRGPAGDKWSERSFVWCSFDDPEYQFSVETTVFDAATYGGAADPLPVAEQLWSLAQDRLPFGPAGADVPPTDSEMPPGSTPPGDTDSYPIAEGDYTTDRYGWMYFTTPDGKSCGMAANGGPVGCDAVAADAPPDVNQTYVAIWAPAEYRYSDTATFTADVDVLPVGQQLQIIGSSCAVTAFDTVRCETGGEHGFILSADSSVFW</sequence>
<dbReference type="EMBL" id="AP022563">
    <property type="protein sequence ID" value="BBX15888.1"/>
    <property type="molecule type" value="Genomic_DNA"/>
</dbReference>
<feature type="region of interest" description="Disordered" evidence="1">
    <location>
        <begin position="173"/>
        <end position="200"/>
    </location>
</feature>